<keyword evidence="7" id="KW-0677">Repeat</keyword>
<evidence type="ECO:0000256" key="10">
    <source>
        <dbReference type="ARBA" id="ARBA00023014"/>
    </source>
</evidence>
<keyword evidence="5" id="KW-0004">4Fe-4S</keyword>
<comment type="caution">
    <text evidence="13">The sequence shown here is derived from an EMBL/GenBank/DDBJ whole genome shotgun (WGS) entry which is preliminary data.</text>
</comment>
<evidence type="ECO:0000313" key="13">
    <source>
        <dbReference type="EMBL" id="GAA1954228.1"/>
    </source>
</evidence>
<dbReference type="Proteomes" id="UP001499954">
    <property type="component" value="Unassembled WGS sequence"/>
</dbReference>
<evidence type="ECO:0000256" key="8">
    <source>
        <dbReference type="ARBA" id="ARBA00022982"/>
    </source>
</evidence>
<evidence type="ECO:0000256" key="5">
    <source>
        <dbReference type="ARBA" id="ARBA00022485"/>
    </source>
</evidence>
<reference evidence="13 14" key="1">
    <citation type="journal article" date="2019" name="Int. J. Syst. Evol. Microbiol.">
        <title>The Global Catalogue of Microorganisms (GCM) 10K type strain sequencing project: providing services to taxonomists for standard genome sequencing and annotation.</title>
        <authorList>
            <consortium name="The Broad Institute Genomics Platform"/>
            <consortium name="The Broad Institute Genome Sequencing Center for Infectious Disease"/>
            <person name="Wu L."/>
            <person name="Ma J."/>
        </authorList>
    </citation>
    <scope>NUCLEOTIDE SEQUENCE [LARGE SCALE GENOMIC DNA]</scope>
    <source>
        <strain evidence="13 14">JCM 13584</strain>
    </source>
</reference>
<evidence type="ECO:0000256" key="4">
    <source>
        <dbReference type="ARBA" id="ARBA00022448"/>
    </source>
</evidence>
<dbReference type="SUPFAM" id="SSF54862">
    <property type="entry name" value="4Fe-4S ferredoxins"/>
    <property type="match status" value="1"/>
</dbReference>
<dbReference type="CDD" id="cd10557">
    <property type="entry name" value="NarH_beta-like"/>
    <property type="match status" value="1"/>
</dbReference>
<evidence type="ECO:0000256" key="3">
    <source>
        <dbReference type="ARBA" id="ARBA00004196"/>
    </source>
</evidence>
<feature type="domain" description="4Fe-4S ferredoxin-type" evidence="12">
    <location>
        <begin position="7"/>
        <end position="36"/>
    </location>
</feature>
<proteinExistence type="predicted"/>
<feature type="region of interest" description="Disordered" evidence="11">
    <location>
        <begin position="512"/>
        <end position="546"/>
    </location>
</feature>
<evidence type="ECO:0000256" key="11">
    <source>
        <dbReference type="SAM" id="MobiDB-lite"/>
    </source>
</evidence>
<feature type="domain" description="4Fe-4S ferredoxin-type" evidence="12">
    <location>
        <begin position="173"/>
        <end position="205"/>
    </location>
</feature>
<dbReference type="InterPro" id="IPR006547">
    <property type="entry name" value="NO3_Rdtase_bsu"/>
</dbReference>
<keyword evidence="14" id="KW-1185">Reference proteome</keyword>
<dbReference type="PROSITE" id="PS51379">
    <property type="entry name" value="4FE4S_FER_2"/>
    <property type="match status" value="3"/>
</dbReference>
<dbReference type="InterPro" id="IPR029263">
    <property type="entry name" value="Nitr_red_bet_C"/>
</dbReference>
<evidence type="ECO:0000313" key="14">
    <source>
        <dbReference type="Proteomes" id="UP001499954"/>
    </source>
</evidence>
<dbReference type="EMBL" id="BAAAMK010000003">
    <property type="protein sequence ID" value="GAA1954228.1"/>
    <property type="molecule type" value="Genomic_DNA"/>
</dbReference>
<dbReference type="RefSeq" id="WP_157416772.1">
    <property type="nucleotide sequence ID" value="NZ_BAAAMK010000003.1"/>
</dbReference>
<evidence type="ECO:0000256" key="7">
    <source>
        <dbReference type="ARBA" id="ARBA00022737"/>
    </source>
</evidence>
<comment type="cofactor">
    <cofactor evidence="2">
        <name>[4Fe-4S] cluster</name>
        <dbReference type="ChEBI" id="CHEBI:49883"/>
    </cofactor>
</comment>
<keyword evidence="8" id="KW-0249">Electron transport</keyword>
<dbReference type="Gene3D" id="1.10.3650.10">
    <property type="entry name" value="nitrate reductase domain like"/>
    <property type="match status" value="1"/>
</dbReference>
<sequence>MKVMAQMSMVMNLDKCIGCHTCSVTCKQAWTNRTGVEYVWFNNVETRPGIGYPRGYEDQEKWKGGWERTKRGRLKLKAGGRFSKIAHIFSNPKLPEIQDYYEPWTYEYDMLLNSPASANIPVAKPKSLLTGDDMAIKWSANWDDNLGGSQETASADPILQHMSEHVAMEFEQTFMFYLPRICEHCLNPSCVASCPSGAMYKRVEDGIVLVDQDACRGWRMCVSGCPYKKVYFNHKTGKAEKCTLCYPRLEVGLPTVCSETCVGRLRYLGLVLYDADRVAAAASVENEHDLLEAQRDVFLDPHDPAVIAAARAEGIPEDWIDAAQRSPIHKLIQEYRVALPLHPEYRTMPMVWYIPPLSPVVDVVADSGADGEDVRNLFAAIDKLRIPMEYLAGLFTAGDVDPVARSLKRLAAMRSYMRDVNLSETRNEHIAEAVDMTGAKIEEMYRLLAIAKYDDRYVIPTAHVEQARELEEIACSLDYEGGPGMGGAGPFGSSSGQPVPVAVENFHVLKNRQTADRPSTPGRVNLLNWDGNGTPPTGMFPPKSSE</sequence>
<keyword evidence="4" id="KW-0813">Transport</keyword>
<keyword evidence="9" id="KW-0408">Iron</keyword>
<organism evidence="13 14">
    <name type="scientific">Agromyces allii</name>
    <dbReference type="NCBI Taxonomy" id="393607"/>
    <lineage>
        <taxon>Bacteria</taxon>
        <taxon>Bacillati</taxon>
        <taxon>Actinomycetota</taxon>
        <taxon>Actinomycetes</taxon>
        <taxon>Micrococcales</taxon>
        <taxon>Microbacteriaceae</taxon>
        <taxon>Agromyces</taxon>
    </lineage>
</organism>
<keyword evidence="6" id="KW-0479">Metal-binding</keyword>
<dbReference type="Pfam" id="PF13247">
    <property type="entry name" value="Fer4_11"/>
    <property type="match status" value="1"/>
</dbReference>
<protein>
    <submittedName>
        <fullName evidence="13">Nitrate reductase subunit beta</fullName>
    </submittedName>
</protein>
<accession>A0ABN2QLF4</accession>
<dbReference type="InterPro" id="IPR017896">
    <property type="entry name" value="4Fe4S_Fe-S-bd"/>
</dbReference>
<dbReference type="PANTHER" id="PTHR43518:SF1">
    <property type="entry name" value="RESPIRATORY NITRATE REDUCTASE 1 BETA CHAIN"/>
    <property type="match status" value="1"/>
</dbReference>
<evidence type="ECO:0000256" key="9">
    <source>
        <dbReference type="ARBA" id="ARBA00023004"/>
    </source>
</evidence>
<feature type="domain" description="4Fe-4S ferredoxin-type" evidence="12">
    <location>
        <begin position="206"/>
        <end position="235"/>
    </location>
</feature>
<dbReference type="Pfam" id="PF14711">
    <property type="entry name" value="Nitr_red_bet_C"/>
    <property type="match status" value="1"/>
</dbReference>
<evidence type="ECO:0000256" key="6">
    <source>
        <dbReference type="ARBA" id="ARBA00022723"/>
    </source>
</evidence>
<dbReference type="PANTHER" id="PTHR43518">
    <property type="entry name" value="NITRATE REDUCTASE BETA SUBUNIT"/>
    <property type="match status" value="1"/>
</dbReference>
<gene>
    <name evidence="13" type="primary">narH</name>
    <name evidence="13" type="ORF">GCM10009717_20160</name>
</gene>
<keyword evidence="10" id="KW-0411">Iron-sulfur</keyword>
<dbReference type="NCBIfam" id="TIGR01660">
    <property type="entry name" value="narH"/>
    <property type="match status" value="1"/>
</dbReference>
<comment type="subcellular location">
    <subcellularLocation>
        <location evidence="3">Cell envelope</location>
    </subcellularLocation>
</comment>
<dbReference type="Gene3D" id="3.30.70.20">
    <property type="match status" value="3"/>
</dbReference>
<evidence type="ECO:0000256" key="2">
    <source>
        <dbReference type="ARBA" id="ARBA00001966"/>
    </source>
</evidence>
<name>A0ABN2QLF4_9MICO</name>
<dbReference type="InterPro" id="IPR038262">
    <property type="entry name" value="Nitr_red_bet_C_sf"/>
</dbReference>
<comment type="cofactor">
    <cofactor evidence="1">
        <name>[3Fe-4S] cluster</name>
        <dbReference type="ChEBI" id="CHEBI:21137"/>
    </cofactor>
</comment>
<evidence type="ECO:0000256" key="1">
    <source>
        <dbReference type="ARBA" id="ARBA00001927"/>
    </source>
</evidence>
<evidence type="ECO:0000259" key="12">
    <source>
        <dbReference type="PROSITE" id="PS51379"/>
    </source>
</evidence>